<evidence type="ECO:0000313" key="4">
    <source>
        <dbReference type="Proteomes" id="UP000264541"/>
    </source>
</evidence>
<feature type="domain" description="DUF3899" evidence="2">
    <location>
        <begin position="32"/>
        <end position="111"/>
    </location>
</feature>
<proteinExistence type="predicted"/>
<keyword evidence="4" id="KW-1185">Reference proteome</keyword>
<sequence>MIKVTAWTGIWIVVAITASLILYKSISLIHFIDIMFYISGALLMFSLLTMVVRKGFFDTMFYSFRKVFGPQKIGGNLEEEEIPLLSNLIGFEYLRTFMVGLALLAVMLAALFIYYLR</sequence>
<keyword evidence="1" id="KW-1133">Transmembrane helix</keyword>
<feature type="transmembrane region" description="Helical" evidence="1">
    <location>
        <begin position="35"/>
        <end position="52"/>
    </location>
</feature>
<dbReference type="Pfam" id="PF13038">
    <property type="entry name" value="DUF3899"/>
    <property type="match status" value="1"/>
</dbReference>
<feature type="transmembrane region" description="Helical" evidence="1">
    <location>
        <begin position="93"/>
        <end position="116"/>
    </location>
</feature>
<gene>
    <name evidence="3" type="ORF">D0469_13115</name>
</gene>
<name>A0A372LLU3_9BACI</name>
<comment type="caution">
    <text evidence="3">The sequence shown here is derived from an EMBL/GenBank/DDBJ whole genome shotgun (WGS) entry which is preliminary data.</text>
</comment>
<reference evidence="3 4" key="1">
    <citation type="submission" date="2018-08" db="EMBL/GenBank/DDBJ databases">
        <title>Bacillus chawlae sp. nov., Bacillus glennii sp. nov., and Bacillus saganii sp. nov. Isolated from the Vehicle Assembly Building at Kennedy Space Center where the Viking Spacecraft were Assembled.</title>
        <authorList>
            <person name="Seuylemezian A."/>
            <person name="Vaishampayan P."/>
        </authorList>
    </citation>
    <scope>NUCLEOTIDE SEQUENCE [LARGE SCALE GENOMIC DNA]</scope>
    <source>
        <strain evidence="3 4">V47-23a</strain>
    </source>
</reference>
<dbReference type="AlphaFoldDB" id="A0A372LLU3"/>
<evidence type="ECO:0000313" key="3">
    <source>
        <dbReference type="EMBL" id="RFU68027.1"/>
    </source>
</evidence>
<accession>A0A372LLU3</accession>
<dbReference type="RefSeq" id="WP_117327195.1">
    <property type="nucleotide sequence ID" value="NZ_QVTE01000036.1"/>
</dbReference>
<dbReference type="EMBL" id="QVTE01000036">
    <property type="protein sequence ID" value="RFU68027.1"/>
    <property type="molecule type" value="Genomic_DNA"/>
</dbReference>
<keyword evidence="1" id="KW-0472">Membrane</keyword>
<dbReference type="Proteomes" id="UP000264541">
    <property type="component" value="Unassembled WGS sequence"/>
</dbReference>
<organism evidence="3 4">
    <name type="scientific">Peribacillus saganii</name>
    <dbReference type="NCBI Taxonomy" id="2303992"/>
    <lineage>
        <taxon>Bacteria</taxon>
        <taxon>Bacillati</taxon>
        <taxon>Bacillota</taxon>
        <taxon>Bacilli</taxon>
        <taxon>Bacillales</taxon>
        <taxon>Bacillaceae</taxon>
        <taxon>Peribacillus</taxon>
    </lineage>
</organism>
<evidence type="ECO:0000256" key="1">
    <source>
        <dbReference type="SAM" id="Phobius"/>
    </source>
</evidence>
<dbReference type="OrthoDB" id="2989943at2"/>
<dbReference type="InterPro" id="IPR025007">
    <property type="entry name" value="DUF3899"/>
</dbReference>
<feature type="transmembrane region" description="Helical" evidence="1">
    <location>
        <begin position="6"/>
        <end position="23"/>
    </location>
</feature>
<keyword evidence="1" id="KW-0812">Transmembrane</keyword>
<evidence type="ECO:0000259" key="2">
    <source>
        <dbReference type="Pfam" id="PF13038"/>
    </source>
</evidence>
<protein>
    <submittedName>
        <fullName evidence="3">DUF3899 domain-containing protein</fullName>
    </submittedName>
</protein>